<evidence type="ECO:0000256" key="1">
    <source>
        <dbReference type="SAM" id="MobiDB-lite"/>
    </source>
</evidence>
<feature type="compositionally biased region" description="Polar residues" evidence="1">
    <location>
        <begin position="255"/>
        <end position="270"/>
    </location>
</feature>
<dbReference type="AlphaFoldDB" id="A0A9D2ZWZ9"/>
<reference evidence="2" key="2">
    <citation type="submission" date="2021-09" db="EMBL/GenBank/DDBJ databases">
        <authorList>
            <person name="Gilroy R."/>
        </authorList>
    </citation>
    <scope>NUCLEOTIDE SEQUENCE</scope>
    <source>
        <strain evidence="2">CHK139-4039</strain>
    </source>
</reference>
<dbReference type="EMBL" id="DYXR01000331">
    <property type="protein sequence ID" value="HJE78400.1"/>
    <property type="molecule type" value="Genomic_DNA"/>
</dbReference>
<comment type="caution">
    <text evidence="2">The sequence shown here is derived from an EMBL/GenBank/DDBJ whole genome shotgun (WGS) entry which is preliminary data.</text>
</comment>
<proteinExistence type="predicted"/>
<dbReference type="Proteomes" id="UP000743760">
    <property type="component" value="Unassembled WGS sequence"/>
</dbReference>
<accession>A0A9D2ZWZ9</accession>
<name>A0A9D2ZWZ9_BREEP</name>
<sequence length="368" mass="38998">MLTLAYDGGCTFCTETAKSIEKIANSKSPFSIVSLDEAWVKDLLNQNGLDFQPVILERSDDGWKVHRGIKLAMKLVAALGPATSWAILKSIGQLRTSRANGPSRIKFLAGLAGLATVTALPSPAYADSGDSKDTPEWLSVKGCDPESLDAAEADRVANEFFDSAPGRKAESVFKDAVSHPDLAAVGPMSDDASITGSKFPSQNGETTSVVLRHPQAAFIYFVNVSEAGKREYATVITPPLRVVAKLAKQPKNCLNSQTENFGNGLATTGRSKGKSGTKLERTAPRPHNVPGAAITANAYPSTSNALPTAAWVARFLAAPHTPALPASEGSAPLVLPYRVAAQKSSVSLAQHRPAIDPKEQIPSPWMKL</sequence>
<reference evidence="2" key="1">
    <citation type="journal article" date="2021" name="PeerJ">
        <title>Extensive microbial diversity within the chicken gut microbiome revealed by metagenomics and culture.</title>
        <authorList>
            <person name="Gilroy R."/>
            <person name="Ravi A."/>
            <person name="Getino M."/>
            <person name="Pursley I."/>
            <person name="Horton D.L."/>
            <person name="Alikhan N.F."/>
            <person name="Baker D."/>
            <person name="Gharbi K."/>
            <person name="Hall N."/>
            <person name="Watson M."/>
            <person name="Adriaenssens E.M."/>
            <person name="Foster-Nyarko E."/>
            <person name="Jarju S."/>
            <person name="Secka A."/>
            <person name="Antonio M."/>
            <person name="Oren A."/>
            <person name="Chaudhuri R.R."/>
            <person name="La Ragione R."/>
            <person name="Hildebrand F."/>
            <person name="Pallen M.J."/>
        </authorList>
    </citation>
    <scope>NUCLEOTIDE SEQUENCE</scope>
    <source>
        <strain evidence="2">CHK139-4039</strain>
    </source>
</reference>
<evidence type="ECO:0000313" key="3">
    <source>
        <dbReference type="Proteomes" id="UP000743760"/>
    </source>
</evidence>
<feature type="region of interest" description="Disordered" evidence="1">
    <location>
        <begin position="349"/>
        <end position="368"/>
    </location>
</feature>
<protein>
    <submittedName>
        <fullName evidence="2">DUF393 domain-containing protein</fullName>
    </submittedName>
</protein>
<evidence type="ECO:0000313" key="2">
    <source>
        <dbReference type="EMBL" id="HJE78400.1"/>
    </source>
</evidence>
<organism evidence="2 3">
    <name type="scientific">Brevibacterium epidermidis</name>
    <dbReference type="NCBI Taxonomy" id="1698"/>
    <lineage>
        <taxon>Bacteria</taxon>
        <taxon>Bacillati</taxon>
        <taxon>Actinomycetota</taxon>
        <taxon>Actinomycetes</taxon>
        <taxon>Micrococcales</taxon>
        <taxon>Brevibacteriaceae</taxon>
        <taxon>Brevibacterium</taxon>
    </lineage>
</organism>
<gene>
    <name evidence="2" type="ORF">K8V74_10715</name>
</gene>
<feature type="region of interest" description="Disordered" evidence="1">
    <location>
        <begin position="255"/>
        <end position="289"/>
    </location>
</feature>